<gene>
    <name evidence="2" type="ORF">GWO63_000525</name>
</gene>
<reference evidence="2 3" key="1">
    <citation type="submission" date="2021-01" db="EMBL/GenBank/DDBJ databases">
        <title>Complete genome sequences of Corynebacterium macginleyi strains isolated from infectious keratitis.</title>
        <authorList>
            <person name="Sagerfors S."/>
            <person name="Poehlein A."/>
            <person name="Soderquist B."/>
            <person name="Bruggemann H."/>
        </authorList>
    </citation>
    <scope>NUCLEOTIDE SEQUENCE [LARGE SCALE GENOMIC DNA]</scope>
    <source>
        <strain evidence="2 3">12T220</strain>
    </source>
</reference>
<keyword evidence="3" id="KW-1185">Reference proteome</keyword>
<evidence type="ECO:0008006" key="4">
    <source>
        <dbReference type="Google" id="ProtNLM"/>
    </source>
</evidence>
<keyword evidence="1" id="KW-0732">Signal</keyword>
<feature type="signal peptide" evidence="1">
    <location>
        <begin position="1"/>
        <end position="34"/>
    </location>
</feature>
<name>A0ABS1Y3G5_9CORY</name>
<sequence length="208" mass="22282">MKTNTENHKKLSAFAASAVFALSMASGMQAPAMADSEGNSVELSKAKEVTNRVMESSAPEEAIEKLSSADREAFDKYNTPGDVVVSEAADSGTATRSADYCRKDGVHFEQKALLGNTLYTWWQTVEICGNPGVSIDSVKVIDAGGETKTPTWSYDGHANDPVAYATGNGTWTSKSSESFSQVKLNRRTECITANIVPSGEYNADKTCN</sequence>
<evidence type="ECO:0000313" key="3">
    <source>
        <dbReference type="Proteomes" id="UP001518680"/>
    </source>
</evidence>
<protein>
    <recommendedName>
        <fullName evidence="4">Secreted protein</fullName>
    </recommendedName>
</protein>
<feature type="chain" id="PRO_5046347125" description="Secreted protein" evidence="1">
    <location>
        <begin position="35"/>
        <end position="208"/>
    </location>
</feature>
<comment type="caution">
    <text evidence="2">The sequence shown here is derived from an EMBL/GenBank/DDBJ whole genome shotgun (WGS) entry which is preliminary data.</text>
</comment>
<evidence type="ECO:0000256" key="1">
    <source>
        <dbReference type="SAM" id="SignalP"/>
    </source>
</evidence>
<organism evidence="2 3">
    <name type="scientific">Corynebacterium macginleyi</name>
    <dbReference type="NCBI Taxonomy" id="38290"/>
    <lineage>
        <taxon>Bacteria</taxon>
        <taxon>Bacillati</taxon>
        <taxon>Actinomycetota</taxon>
        <taxon>Actinomycetes</taxon>
        <taxon>Mycobacteriales</taxon>
        <taxon>Corynebacteriaceae</taxon>
        <taxon>Corynebacterium</taxon>
    </lineage>
</organism>
<dbReference type="RefSeq" id="WP_200442018.1">
    <property type="nucleotide sequence ID" value="NZ_JAACBW010000024.1"/>
</dbReference>
<accession>A0ABS1Y3G5</accession>
<dbReference type="Proteomes" id="UP001518680">
    <property type="component" value="Unassembled WGS sequence"/>
</dbReference>
<proteinExistence type="predicted"/>
<dbReference type="EMBL" id="JAACBX020000001">
    <property type="protein sequence ID" value="MBM0242836.1"/>
    <property type="molecule type" value="Genomic_DNA"/>
</dbReference>
<evidence type="ECO:0000313" key="2">
    <source>
        <dbReference type="EMBL" id="MBM0242836.1"/>
    </source>
</evidence>